<keyword evidence="5" id="KW-0325">Glycoprotein</keyword>
<feature type="chain" id="PRO_5014334738" description="GPI-anchored cell wall organization protein Ecm33" evidence="6">
    <location>
        <begin position="20"/>
        <end position="402"/>
    </location>
</feature>
<dbReference type="InterPro" id="IPR036941">
    <property type="entry name" value="Rcpt_L-dom_sf"/>
</dbReference>
<evidence type="ECO:0000256" key="3">
    <source>
        <dbReference type="ARBA" id="ARBA00022525"/>
    </source>
</evidence>
<dbReference type="GO" id="GO:0009986">
    <property type="term" value="C:cell surface"/>
    <property type="evidence" value="ECO:0007669"/>
    <property type="project" value="TreeGrafter"/>
</dbReference>
<keyword evidence="8" id="KW-1185">Reference proteome</keyword>
<sequence length="402" mass="40346">MFAQTILLPAFAIITAVAAQSATICSQPTATINSNADASQYSSCSSISGDVVIGSTASGIIQLDGPETIGGDLTILNATALTSFSSSSIAQIKGTFHAEDLTLLSTLSMSVLTAVKTIEFISLPNLGSLTFSSVVTEANSVTVSNTFLSSLVGLNVTTVQTLQIDNNPHLVEFTSQAGNISSAAVFDANGAGLVVSFPSLTWAANLTFRDVGSVALPSLQVINGSLGFYENTLSSISCPNLTSVGDFATGVGSLAFVDNTQLTNISMNALKSVGGADQIANNTILNGISFPALVDVGGAIDFSGNFTTPQLPALGNVKGGFNVESKQAIDCDSFKAEASSSGVIQGKFVCAGSLSTVSSLGSGTATGSGATATGSKGAAVSYGINEAAAGLSVLGGLLQMLL</sequence>
<keyword evidence="4 6" id="KW-0732">Signal</keyword>
<evidence type="ECO:0000256" key="2">
    <source>
        <dbReference type="ARBA" id="ARBA00022512"/>
    </source>
</evidence>
<evidence type="ECO:0000256" key="6">
    <source>
        <dbReference type="SAM" id="SignalP"/>
    </source>
</evidence>
<evidence type="ECO:0000256" key="1">
    <source>
        <dbReference type="ARBA" id="ARBA00004191"/>
    </source>
</evidence>
<dbReference type="OrthoDB" id="536881at2759"/>
<evidence type="ECO:0000256" key="5">
    <source>
        <dbReference type="ARBA" id="ARBA00023180"/>
    </source>
</evidence>
<comment type="subcellular location">
    <subcellularLocation>
        <location evidence="1">Secreted</location>
        <location evidence="1">Cell wall</location>
    </subcellularLocation>
</comment>
<gene>
    <name evidence="7" type="ORF">L207DRAFT_552399</name>
</gene>
<protein>
    <recommendedName>
        <fullName evidence="9">GPI-anchored cell wall organization protein Ecm33</fullName>
    </recommendedName>
</protein>
<dbReference type="GO" id="GO:0031505">
    <property type="term" value="P:fungal-type cell wall organization"/>
    <property type="evidence" value="ECO:0007669"/>
    <property type="project" value="TreeGrafter"/>
</dbReference>
<dbReference type="PANTHER" id="PTHR31018:SF3">
    <property type="entry name" value="RECEPTOR PROTEIN-TYROSINE KINASE"/>
    <property type="match status" value="1"/>
</dbReference>
<evidence type="ECO:0000256" key="4">
    <source>
        <dbReference type="ARBA" id="ARBA00022729"/>
    </source>
</evidence>
<reference evidence="7 8" key="1">
    <citation type="submission" date="2016-04" db="EMBL/GenBank/DDBJ databases">
        <title>A degradative enzymes factory behind the ericoid mycorrhizal symbiosis.</title>
        <authorList>
            <consortium name="DOE Joint Genome Institute"/>
            <person name="Martino E."/>
            <person name="Morin E."/>
            <person name="Grelet G."/>
            <person name="Kuo A."/>
            <person name="Kohler A."/>
            <person name="Daghino S."/>
            <person name="Barry K."/>
            <person name="Choi C."/>
            <person name="Cichocki N."/>
            <person name="Clum A."/>
            <person name="Copeland A."/>
            <person name="Hainaut M."/>
            <person name="Haridas S."/>
            <person name="Labutti K."/>
            <person name="Lindquist E."/>
            <person name="Lipzen A."/>
            <person name="Khouja H.-R."/>
            <person name="Murat C."/>
            <person name="Ohm R."/>
            <person name="Olson A."/>
            <person name="Spatafora J."/>
            <person name="Veneault-Fourrey C."/>
            <person name="Henrissat B."/>
            <person name="Grigoriev I."/>
            <person name="Martin F."/>
            <person name="Perotto S."/>
        </authorList>
    </citation>
    <scope>NUCLEOTIDE SEQUENCE [LARGE SCALE GENOMIC DNA]</scope>
    <source>
        <strain evidence="7 8">F</strain>
    </source>
</reference>
<dbReference type="InterPro" id="IPR051648">
    <property type="entry name" value="CWI-Assembly_Regulator"/>
</dbReference>
<dbReference type="GO" id="GO:0005886">
    <property type="term" value="C:plasma membrane"/>
    <property type="evidence" value="ECO:0007669"/>
    <property type="project" value="TreeGrafter"/>
</dbReference>
<proteinExistence type="predicted"/>
<evidence type="ECO:0008006" key="9">
    <source>
        <dbReference type="Google" id="ProtNLM"/>
    </source>
</evidence>
<evidence type="ECO:0000313" key="8">
    <source>
        <dbReference type="Proteomes" id="UP000235786"/>
    </source>
</evidence>
<evidence type="ECO:0000313" key="7">
    <source>
        <dbReference type="EMBL" id="PMD43986.1"/>
    </source>
</evidence>
<name>A0A2J6RZP5_HYAVF</name>
<dbReference type="Gene3D" id="3.80.20.20">
    <property type="entry name" value="Receptor L-domain"/>
    <property type="match status" value="1"/>
</dbReference>
<feature type="signal peptide" evidence="6">
    <location>
        <begin position="1"/>
        <end position="19"/>
    </location>
</feature>
<dbReference type="GO" id="GO:0009277">
    <property type="term" value="C:fungal-type cell wall"/>
    <property type="evidence" value="ECO:0007669"/>
    <property type="project" value="TreeGrafter"/>
</dbReference>
<dbReference type="Pfam" id="PF12454">
    <property type="entry name" value="Ecm33"/>
    <property type="match status" value="1"/>
</dbReference>
<accession>A0A2J6RZP5</accession>
<dbReference type="AlphaFoldDB" id="A0A2J6RZP5"/>
<dbReference type="EMBL" id="KZ613941">
    <property type="protein sequence ID" value="PMD43986.1"/>
    <property type="molecule type" value="Genomic_DNA"/>
</dbReference>
<dbReference type="STRING" id="1149755.A0A2J6RZP5"/>
<dbReference type="PANTHER" id="PTHR31018">
    <property type="entry name" value="SPORULATION-SPECIFIC PROTEIN-RELATED"/>
    <property type="match status" value="1"/>
</dbReference>
<dbReference type="SUPFAM" id="SSF52058">
    <property type="entry name" value="L domain-like"/>
    <property type="match status" value="2"/>
</dbReference>
<dbReference type="Proteomes" id="UP000235786">
    <property type="component" value="Unassembled WGS sequence"/>
</dbReference>
<keyword evidence="2" id="KW-0134">Cell wall</keyword>
<keyword evidence="3" id="KW-0964">Secreted</keyword>
<organism evidence="7 8">
    <name type="scientific">Hyaloscypha variabilis (strain UAMH 11265 / GT02V1 / F)</name>
    <name type="common">Meliniomyces variabilis</name>
    <dbReference type="NCBI Taxonomy" id="1149755"/>
    <lineage>
        <taxon>Eukaryota</taxon>
        <taxon>Fungi</taxon>
        <taxon>Dikarya</taxon>
        <taxon>Ascomycota</taxon>
        <taxon>Pezizomycotina</taxon>
        <taxon>Leotiomycetes</taxon>
        <taxon>Helotiales</taxon>
        <taxon>Hyaloscyphaceae</taxon>
        <taxon>Hyaloscypha</taxon>
        <taxon>Hyaloscypha variabilis</taxon>
    </lineage>
</organism>